<dbReference type="PANTHER" id="PTHR30050">
    <property type="entry name" value="CHROMOSOMAL REPLICATION INITIATOR PROTEIN DNAA"/>
    <property type="match status" value="1"/>
</dbReference>
<evidence type="ECO:0000259" key="2">
    <source>
        <dbReference type="SMART" id="SM00382"/>
    </source>
</evidence>
<proteinExistence type="predicted"/>
<dbReference type="InterPro" id="IPR002611">
    <property type="entry name" value="IstB_ATP-bd"/>
</dbReference>
<organism evidence="3 4">
    <name type="scientific">Ethanoligenens harbinense (strain DSM 18485 / JCM 12961 / CGMCC 1.5033 / YUAN-3)</name>
    <dbReference type="NCBI Taxonomy" id="663278"/>
    <lineage>
        <taxon>Bacteria</taxon>
        <taxon>Bacillati</taxon>
        <taxon>Bacillota</taxon>
        <taxon>Clostridia</taxon>
        <taxon>Eubacteriales</taxon>
        <taxon>Oscillospiraceae</taxon>
        <taxon>Ethanoligenens</taxon>
    </lineage>
</organism>
<dbReference type="Gene3D" id="3.40.50.300">
    <property type="entry name" value="P-loop containing nucleotide triphosphate hydrolases"/>
    <property type="match status" value="1"/>
</dbReference>
<dbReference type="GO" id="GO:0006260">
    <property type="term" value="P:DNA replication"/>
    <property type="evidence" value="ECO:0007669"/>
    <property type="project" value="TreeGrafter"/>
</dbReference>
<dbReference type="NCBIfam" id="NF005304">
    <property type="entry name" value="PRK06835.1"/>
    <property type="match status" value="1"/>
</dbReference>
<dbReference type="SMART" id="SM00382">
    <property type="entry name" value="AAA"/>
    <property type="match status" value="1"/>
</dbReference>
<protein>
    <submittedName>
        <fullName evidence="3">AAA ATPase</fullName>
    </submittedName>
</protein>
<dbReference type="Pfam" id="PF01695">
    <property type="entry name" value="IstB_IS21"/>
    <property type="match status" value="1"/>
</dbReference>
<sequence length="327" mass="36638">MAYGKDVFDAAMRRLEQRRQEAEDETARTRAELFARIPRLREIQDELAATAVDAVRGMLTGGDAAAHIQKLKKINLDLQVERAELLTAHGLPPDALAPRPHCRLCGDTGYVGDRICECLRALLRDEACRRANSGSPLPLRAFDTFDLAYYPDTPLPGTDATVRAYMGRVFTSCKDYAERFSAESPSLLFLGGTGLGKTHLALAIGGEVLARGFSVIYDTAQNIFARIEAEHFGRGGGQFTQTVYDCDLLILDELPDYATSFTNSTFYNIINTRTLARRPTIVSTNLTEQELEARYGQKIFSRLIGDFWMFKFFGRDIRQLKLKNKVF</sequence>
<dbReference type="InterPro" id="IPR003593">
    <property type="entry name" value="AAA+_ATPase"/>
</dbReference>
<dbReference type="InterPro" id="IPR027417">
    <property type="entry name" value="P-loop_NTPase"/>
</dbReference>
<dbReference type="KEGG" id="eha:Ethha_2184"/>
<dbReference type="eggNOG" id="COG1484">
    <property type="taxonomic scope" value="Bacteria"/>
</dbReference>
<dbReference type="PANTHER" id="PTHR30050:SF4">
    <property type="entry name" value="ATP-BINDING PROTEIN RV3427C IN INSERTION SEQUENCE-RELATED"/>
    <property type="match status" value="1"/>
</dbReference>
<reference evidence="3 4" key="1">
    <citation type="submission" date="2010-12" db="EMBL/GenBank/DDBJ databases">
        <title>Complete sequence of Ethanoligenens harbinense YUAN-3.</title>
        <authorList>
            <person name="Lucas S."/>
            <person name="Copeland A."/>
            <person name="Lapidus A."/>
            <person name="Cheng J.-F."/>
            <person name="Bruce D."/>
            <person name="Goodwin L."/>
            <person name="Pitluck S."/>
            <person name="Chertkov O."/>
            <person name="Misra M."/>
            <person name="Detter J.C."/>
            <person name="Han C."/>
            <person name="Tapia R."/>
            <person name="Land M."/>
            <person name="Hauser L."/>
            <person name="Jeffries C."/>
            <person name="Kyrpides N."/>
            <person name="Ivanova N."/>
            <person name="Mikhailova N."/>
            <person name="Wang A."/>
            <person name="Mouttaki H."/>
            <person name="He Z."/>
            <person name="Zhou J."/>
            <person name="Hemme C.L."/>
            <person name="Woyke T."/>
        </authorList>
    </citation>
    <scope>NUCLEOTIDE SEQUENCE [LARGE SCALE GENOMIC DNA]</scope>
    <source>
        <strain evidence="4">DSM 18485 / JCM 12961 / CGMCC 1.5033 / YUAN-3</strain>
    </source>
</reference>
<dbReference type="STRING" id="663278.Ethha_2184"/>
<dbReference type="GO" id="GO:0005524">
    <property type="term" value="F:ATP binding"/>
    <property type="evidence" value="ECO:0007669"/>
    <property type="project" value="InterPro"/>
</dbReference>
<feature type="coiled-coil region" evidence="1">
    <location>
        <begin position="5"/>
        <end position="32"/>
    </location>
</feature>
<evidence type="ECO:0000256" key="1">
    <source>
        <dbReference type="SAM" id="Coils"/>
    </source>
</evidence>
<keyword evidence="4" id="KW-1185">Reference proteome</keyword>
<feature type="domain" description="AAA+ ATPase" evidence="2">
    <location>
        <begin position="183"/>
        <end position="310"/>
    </location>
</feature>
<evidence type="ECO:0000313" key="4">
    <source>
        <dbReference type="Proteomes" id="UP000001551"/>
    </source>
</evidence>
<dbReference type="Proteomes" id="UP000001551">
    <property type="component" value="Chromosome"/>
</dbReference>
<name>E6U421_ETHHY</name>
<dbReference type="AlphaFoldDB" id="E6U421"/>
<dbReference type="RefSeq" id="WP_013486049.1">
    <property type="nucleotide sequence ID" value="NC_014828.1"/>
</dbReference>
<evidence type="ECO:0000313" key="3">
    <source>
        <dbReference type="EMBL" id="ADU27701.1"/>
    </source>
</evidence>
<accession>E6U421</accession>
<gene>
    <name evidence="3" type="ordered locus">Ethha_2184</name>
</gene>
<dbReference type="HOGENOM" id="CLU_062999_0_0_9"/>
<keyword evidence="1" id="KW-0175">Coiled coil</keyword>
<dbReference type="EMBL" id="CP002400">
    <property type="protein sequence ID" value="ADU27701.1"/>
    <property type="molecule type" value="Genomic_DNA"/>
</dbReference>
<dbReference type="SUPFAM" id="SSF52540">
    <property type="entry name" value="P-loop containing nucleoside triphosphate hydrolases"/>
    <property type="match status" value="1"/>
</dbReference>